<comment type="caution">
    <text evidence="2">The sequence shown here is derived from an EMBL/GenBank/DDBJ whole genome shotgun (WGS) entry which is preliminary data.</text>
</comment>
<dbReference type="EMBL" id="CAJVQA010006338">
    <property type="protein sequence ID" value="CAG8638690.1"/>
    <property type="molecule type" value="Genomic_DNA"/>
</dbReference>
<organism evidence="2 3">
    <name type="scientific">Cetraspora pellucida</name>
    <dbReference type="NCBI Taxonomy" id="1433469"/>
    <lineage>
        <taxon>Eukaryota</taxon>
        <taxon>Fungi</taxon>
        <taxon>Fungi incertae sedis</taxon>
        <taxon>Mucoromycota</taxon>
        <taxon>Glomeromycotina</taxon>
        <taxon>Glomeromycetes</taxon>
        <taxon>Diversisporales</taxon>
        <taxon>Gigasporaceae</taxon>
        <taxon>Cetraspora</taxon>
    </lineage>
</organism>
<evidence type="ECO:0000313" key="2">
    <source>
        <dbReference type="EMBL" id="CAG8638690.1"/>
    </source>
</evidence>
<protein>
    <submittedName>
        <fullName evidence="2">5480_t:CDS:1</fullName>
    </submittedName>
</protein>
<evidence type="ECO:0000256" key="1">
    <source>
        <dbReference type="SAM" id="MobiDB-lite"/>
    </source>
</evidence>
<proteinExistence type="predicted"/>
<sequence>MYNETSNIQNQTFNSTKNDASADLTSNPIAINISLKPDEAEFTLVIFKNKRNKSKKKN</sequence>
<reference evidence="2" key="1">
    <citation type="submission" date="2021-06" db="EMBL/GenBank/DDBJ databases">
        <authorList>
            <person name="Kallberg Y."/>
            <person name="Tangrot J."/>
            <person name="Rosling A."/>
        </authorList>
    </citation>
    <scope>NUCLEOTIDE SEQUENCE</scope>
    <source>
        <strain evidence="2">FL966</strain>
    </source>
</reference>
<gene>
    <name evidence="2" type="ORF">CPELLU_LOCUS8744</name>
</gene>
<keyword evidence="3" id="KW-1185">Reference proteome</keyword>
<dbReference type="Proteomes" id="UP000789759">
    <property type="component" value="Unassembled WGS sequence"/>
</dbReference>
<name>A0A9N9GZW7_9GLOM</name>
<accession>A0A9N9GZW7</accession>
<feature type="region of interest" description="Disordered" evidence="1">
    <location>
        <begin position="1"/>
        <end position="23"/>
    </location>
</feature>
<evidence type="ECO:0000313" key="3">
    <source>
        <dbReference type="Proteomes" id="UP000789759"/>
    </source>
</evidence>
<dbReference type="AlphaFoldDB" id="A0A9N9GZW7"/>